<dbReference type="SUPFAM" id="SSF46548">
    <property type="entry name" value="alpha-helical ferredoxin"/>
    <property type="match status" value="1"/>
</dbReference>
<dbReference type="GO" id="GO:0009055">
    <property type="term" value="F:electron transfer activity"/>
    <property type="evidence" value="ECO:0007669"/>
    <property type="project" value="InterPro"/>
</dbReference>
<keyword evidence="8" id="KW-0408">Iron</keyword>
<evidence type="ECO:0000256" key="10">
    <source>
        <dbReference type="ARBA" id="ARBA00034078"/>
    </source>
</evidence>
<dbReference type="RefSeq" id="WP_008518302.1">
    <property type="nucleotide sequence ID" value="NZ_ACJM01000017.1"/>
</dbReference>
<dbReference type="GO" id="GO:0046872">
    <property type="term" value="F:metal ion binding"/>
    <property type="evidence" value="ECO:0007669"/>
    <property type="project" value="UniProtKB-KW"/>
</dbReference>
<evidence type="ECO:0000256" key="4">
    <source>
        <dbReference type="ARBA" id="ARBA00009433"/>
    </source>
</evidence>
<dbReference type="STRING" id="555088.DealDRAFT_2665"/>
<dbReference type="PANTHER" id="PTHR11921">
    <property type="entry name" value="SUCCINATE DEHYDROGENASE IRON-SULFUR PROTEIN"/>
    <property type="match status" value="1"/>
</dbReference>
<dbReference type="Gene3D" id="3.10.20.30">
    <property type="match status" value="1"/>
</dbReference>
<comment type="caution">
    <text evidence="12">The sequence shown here is derived from an EMBL/GenBank/DDBJ whole genome shotgun (WGS) entry which is preliminary data.</text>
</comment>
<reference evidence="12 13" key="1">
    <citation type="submission" date="2009-02" db="EMBL/GenBank/DDBJ databases">
        <title>Sequencing of the draft genome and assembly of Dethiobacter alkaliphilus AHT 1.</title>
        <authorList>
            <consortium name="US DOE Joint Genome Institute (JGI-PGF)"/>
            <person name="Lucas S."/>
            <person name="Copeland A."/>
            <person name="Lapidus A."/>
            <person name="Glavina del Rio T."/>
            <person name="Dalin E."/>
            <person name="Tice H."/>
            <person name="Bruce D."/>
            <person name="Goodwin L."/>
            <person name="Pitluck S."/>
            <person name="Larimer F."/>
            <person name="Land M.L."/>
            <person name="Hauser L."/>
            <person name="Muyzer G."/>
        </authorList>
    </citation>
    <scope>NUCLEOTIDE SEQUENCE [LARGE SCALE GENOMIC DNA]</scope>
    <source>
        <strain evidence="12 13">AHT 1</strain>
    </source>
</reference>
<organism evidence="12 13">
    <name type="scientific">Dethiobacter alkaliphilus AHT 1</name>
    <dbReference type="NCBI Taxonomy" id="555088"/>
    <lineage>
        <taxon>Bacteria</taxon>
        <taxon>Bacillati</taxon>
        <taxon>Bacillota</taxon>
        <taxon>Dethiobacteria</taxon>
        <taxon>Dethiobacterales</taxon>
        <taxon>Dethiobacteraceae</taxon>
        <taxon>Dethiobacter</taxon>
    </lineage>
</organism>
<evidence type="ECO:0000256" key="2">
    <source>
        <dbReference type="ARBA" id="ARBA00001966"/>
    </source>
</evidence>
<dbReference type="PANTHER" id="PTHR11921:SF29">
    <property type="entry name" value="SUCCINATE DEHYDROGENASE [UBIQUINONE] IRON-SULFUR SUBUNIT, MITOCHONDRIAL"/>
    <property type="match status" value="1"/>
</dbReference>
<dbReference type="Gene3D" id="1.10.1060.10">
    <property type="entry name" value="Alpha-helical ferredoxin"/>
    <property type="match status" value="1"/>
</dbReference>
<dbReference type="InterPro" id="IPR004489">
    <property type="entry name" value="Succ_DH/fum_Rdtase_Fe-S"/>
</dbReference>
<keyword evidence="9" id="KW-0411">Iron-sulfur</keyword>
<evidence type="ECO:0000256" key="8">
    <source>
        <dbReference type="ARBA" id="ARBA00023004"/>
    </source>
</evidence>
<dbReference type="EMBL" id="ACJM01000017">
    <property type="protein sequence ID" value="EEG76428.1"/>
    <property type="molecule type" value="Genomic_DNA"/>
</dbReference>
<evidence type="ECO:0000256" key="1">
    <source>
        <dbReference type="ARBA" id="ARBA00001927"/>
    </source>
</evidence>
<dbReference type="GO" id="GO:0016491">
    <property type="term" value="F:oxidoreductase activity"/>
    <property type="evidence" value="ECO:0007669"/>
    <property type="project" value="UniProtKB-KW"/>
</dbReference>
<evidence type="ECO:0000256" key="3">
    <source>
        <dbReference type="ARBA" id="ARBA00005163"/>
    </source>
</evidence>
<feature type="domain" description="2Fe-2S ferredoxin-type" evidence="11">
    <location>
        <begin position="4"/>
        <end position="88"/>
    </location>
</feature>
<dbReference type="InterPro" id="IPR025192">
    <property type="entry name" value="Succ_DH/fum_Rdtase_N"/>
</dbReference>
<name>C0GJK6_DETAL</name>
<dbReference type="PROSITE" id="PS51085">
    <property type="entry name" value="2FE2S_FER_2"/>
    <property type="match status" value="1"/>
</dbReference>
<keyword evidence="5" id="KW-0004">4Fe-4S</keyword>
<dbReference type="GO" id="GO:0006099">
    <property type="term" value="P:tricarboxylic acid cycle"/>
    <property type="evidence" value="ECO:0007669"/>
    <property type="project" value="InterPro"/>
</dbReference>
<comment type="similarity">
    <text evidence="4">Belongs to the succinate dehydrogenase/fumarate reductase iron-sulfur protein family.</text>
</comment>
<evidence type="ECO:0000259" key="11">
    <source>
        <dbReference type="PROSITE" id="PS51085"/>
    </source>
</evidence>
<accession>C0GJK6</accession>
<proteinExistence type="inferred from homology"/>
<dbReference type="SUPFAM" id="SSF54292">
    <property type="entry name" value="2Fe-2S ferredoxin-like"/>
    <property type="match status" value="1"/>
</dbReference>
<sequence>MKTIRINQYVPERKDLVQTEYQVPNSPGATVLQALQYIYEELDGSLAFRYGCRYNHCGLCGVMVDGKPRLACKVKLDSVSEISPLTGLPLLRSLVVDRSGYMKKLQDLALYPQGGAVEPLGELQEDSLHKNLMKCLECLCCVSSCSQHTEGDNSSVDPYVFVKLAQLHLDPRDETDRQAQARANGIDKCADCGKCSCPNGIPIKKAILSLKGNKTVAEEVE</sequence>
<dbReference type="eggNOG" id="COG0479">
    <property type="taxonomic scope" value="Bacteria"/>
</dbReference>
<dbReference type="Pfam" id="PF13085">
    <property type="entry name" value="Fer2_3"/>
    <property type="match status" value="1"/>
</dbReference>
<dbReference type="GO" id="GO:0051539">
    <property type="term" value="F:4 iron, 4 sulfur cluster binding"/>
    <property type="evidence" value="ECO:0007669"/>
    <property type="project" value="UniProtKB-KW"/>
</dbReference>
<dbReference type="GO" id="GO:0022904">
    <property type="term" value="P:respiratory electron transport chain"/>
    <property type="evidence" value="ECO:0007669"/>
    <property type="project" value="TreeGrafter"/>
</dbReference>
<gene>
    <name evidence="12" type="ORF">DealDRAFT_2665</name>
</gene>
<dbReference type="AlphaFoldDB" id="C0GJK6"/>
<evidence type="ECO:0000313" key="12">
    <source>
        <dbReference type="EMBL" id="EEG76428.1"/>
    </source>
</evidence>
<comment type="cofactor">
    <cofactor evidence="2">
        <name>[4Fe-4S] cluster</name>
        <dbReference type="ChEBI" id="CHEBI:49883"/>
    </cofactor>
</comment>
<comment type="cofactor">
    <cofactor evidence="10">
        <name>[2Fe-2S] cluster</name>
        <dbReference type="ChEBI" id="CHEBI:190135"/>
    </cofactor>
</comment>
<evidence type="ECO:0000256" key="7">
    <source>
        <dbReference type="ARBA" id="ARBA00023002"/>
    </source>
</evidence>
<dbReference type="NCBIfam" id="TIGR00384">
    <property type="entry name" value="dhsB"/>
    <property type="match status" value="1"/>
</dbReference>
<dbReference type="InterPro" id="IPR001041">
    <property type="entry name" value="2Fe-2S_ferredoxin-type"/>
</dbReference>
<dbReference type="InterPro" id="IPR012675">
    <property type="entry name" value="Beta-grasp_dom_sf"/>
</dbReference>
<dbReference type="OrthoDB" id="9804391at2"/>
<evidence type="ECO:0000256" key="6">
    <source>
        <dbReference type="ARBA" id="ARBA00022723"/>
    </source>
</evidence>
<dbReference type="InterPro" id="IPR036010">
    <property type="entry name" value="2Fe-2S_ferredoxin-like_sf"/>
</dbReference>
<dbReference type="InterPro" id="IPR009051">
    <property type="entry name" value="Helical_ferredxn"/>
</dbReference>
<comment type="pathway">
    <text evidence="3">Carbohydrate metabolism; tricarboxylic acid cycle.</text>
</comment>
<protein>
    <submittedName>
        <fullName evidence="12">Succinate dehydrogenase and fumarate reductase iron-sulfur protein</fullName>
    </submittedName>
</protein>
<evidence type="ECO:0000256" key="9">
    <source>
        <dbReference type="ARBA" id="ARBA00023014"/>
    </source>
</evidence>
<dbReference type="Pfam" id="PF13534">
    <property type="entry name" value="Fer4_17"/>
    <property type="match status" value="1"/>
</dbReference>
<keyword evidence="6" id="KW-0479">Metal-binding</keyword>
<comment type="cofactor">
    <cofactor evidence="1">
        <name>[3Fe-4S] cluster</name>
        <dbReference type="ChEBI" id="CHEBI:21137"/>
    </cofactor>
</comment>
<dbReference type="Proteomes" id="UP000006443">
    <property type="component" value="Unassembled WGS sequence"/>
</dbReference>
<keyword evidence="13" id="KW-1185">Reference proteome</keyword>
<evidence type="ECO:0000313" key="13">
    <source>
        <dbReference type="Proteomes" id="UP000006443"/>
    </source>
</evidence>
<evidence type="ECO:0000256" key="5">
    <source>
        <dbReference type="ARBA" id="ARBA00022485"/>
    </source>
</evidence>
<dbReference type="InterPro" id="IPR050573">
    <property type="entry name" value="SDH/FRD_Iron-Sulfur"/>
</dbReference>
<keyword evidence="7" id="KW-0560">Oxidoreductase</keyword>